<gene>
    <name evidence="1" type="ORF">K3G42_030795</name>
</gene>
<comment type="caution">
    <text evidence="1">The sequence shown here is derived from an EMBL/GenBank/DDBJ whole genome shotgun (WGS) entry which is preliminary data.</text>
</comment>
<dbReference type="Proteomes" id="UP000827872">
    <property type="component" value="Linkage Group LG04"/>
</dbReference>
<proteinExistence type="predicted"/>
<organism evidence="1 2">
    <name type="scientific">Sphaerodactylus townsendi</name>
    <dbReference type="NCBI Taxonomy" id="933632"/>
    <lineage>
        <taxon>Eukaryota</taxon>
        <taxon>Metazoa</taxon>
        <taxon>Chordata</taxon>
        <taxon>Craniata</taxon>
        <taxon>Vertebrata</taxon>
        <taxon>Euteleostomi</taxon>
        <taxon>Lepidosauria</taxon>
        <taxon>Squamata</taxon>
        <taxon>Bifurcata</taxon>
        <taxon>Gekkota</taxon>
        <taxon>Sphaerodactylidae</taxon>
        <taxon>Sphaerodactylus</taxon>
    </lineage>
</organism>
<evidence type="ECO:0000313" key="1">
    <source>
        <dbReference type="EMBL" id="KAH8005691.1"/>
    </source>
</evidence>
<accession>A0ACB8FK21</accession>
<dbReference type="EMBL" id="CM037617">
    <property type="protein sequence ID" value="KAH8005691.1"/>
    <property type="molecule type" value="Genomic_DNA"/>
</dbReference>
<sequence>MASFNRLAVFLPSLLGFNSAHPLLPHCLCLPAFDRIGGYHNLEEAYLNAVPATIIPNTTCHLPRPDALHLFQDARSDDLPWTGMTFGLSVLAMWYWCTDQVSVAASSPSPCQSDVRQEFLPQVPGQTGLILQYSAPWRGSPLSGFYWSLWLVVPWGFLLGSDMWDTLFFRCLDWDSLDNGMPSGVLISSSNLWLSWNGDGVPLGAVPWTLLCGRRPGWVCLLGPKPLLGRGCWLPRGAFFALAPSRWYLQSPGIFP</sequence>
<reference evidence="1" key="1">
    <citation type="submission" date="2021-08" db="EMBL/GenBank/DDBJ databases">
        <title>The first chromosome-level gecko genome reveals the dynamic sex chromosomes of Neotropical dwarf geckos (Sphaerodactylidae: Sphaerodactylus).</title>
        <authorList>
            <person name="Pinto B.J."/>
            <person name="Keating S.E."/>
            <person name="Gamble T."/>
        </authorList>
    </citation>
    <scope>NUCLEOTIDE SEQUENCE</scope>
    <source>
        <strain evidence="1">TG3544</strain>
    </source>
</reference>
<protein>
    <submittedName>
        <fullName evidence="1">Uncharacterized protein</fullName>
    </submittedName>
</protein>
<keyword evidence="2" id="KW-1185">Reference proteome</keyword>
<name>A0ACB8FK21_9SAUR</name>
<evidence type="ECO:0000313" key="2">
    <source>
        <dbReference type="Proteomes" id="UP000827872"/>
    </source>
</evidence>